<dbReference type="EMBL" id="BMVB01000004">
    <property type="protein sequence ID" value="GHC43544.1"/>
    <property type="molecule type" value="Genomic_DNA"/>
</dbReference>
<accession>A0A918TFA4</accession>
<comment type="caution">
    <text evidence="2">The sequence shown here is derived from an EMBL/GenBank/DDBJ whole genome shotgun (WGS) entry which is preliminary data.</text>
</comment>
<evidence type="ECO:0000313" key="2">
    <source>
        <dbReference type="EMBL" id="GHC43544.1"/>
    </source>
</evidence>
<evidence type="ECO:0000256" key="1">
    <source>
        <dbReference type="SAM" id="MobiDB-lite"/>
    </source>
</evidence>
<feature type="region of interest" description="Disordered" evidence="1">
    <location>
        <begin position="17"/>
        <end position="36"/>
    </location>
</feature>
<dbReference type="Proteomes" id="UP000646244">
    <property type="component" value="Unassembled WGS sequence"/>
</dbReference>
<name>A0A918TFA4_STRCJ</name>
<proteinExistence type="predicted"/>
<dbReference type="AlphaFoldDB" id="A0A918TFA4"/>
<gene>
    <name evidence="2" type="ORF">GCM10010507_18100</name>
</gene>
<reference evidence="2" key="1">
    <citation type="journal article" date="2014" name="Int. J. Syst. Evol. Microbiol.">
        <title>Complete genome sequence of Corynebacterium casei LMG S-19264T (=DSM 44701T), isolated from a smear-ripened cheese.</title>
        <authorList>
            <consortium name="US DOE Joint Genome Institute (JGI-PGF)"/>
            <person name="Walter F."/>
            <person name="Albersmeier A."/>
            <person name="Kalinowski J."/>
            <person name="Ruckert C."/>
        </authorList>
    </citation>
    <scope>NUCLEOTIDE SEQUENCE</scope>
    <source>
        <strain evidence="2">JCM 4633</strain>
    </source>
</reference>
<sequence length="94" mass="10261">MRNRFASCERDMYCQFPAHDRGPQSTAGEAEGGTPSDKILSRIRFVVSACMCVRKTSGKGAGKLLIEWWNTEGKRPEESPANIAAVSTKEASVP</sequence>
<organism evidence="2 3">
    <name type="scientific">Streptomyces cinnamoneus</name>
    <name type="common">Streptoverticillium cinnamoneum</name>
    <dbReference type="NCBI Taxonomy" id="53446"/>
    <lineage>
        <taxon>Bacteria</taxon>
        <taxon>Bacillati</taxon>
        <taxon>Actinomycetota</taxon>
        <taxon>Actinomycetes</taxon>
        <taxon>Kitasatosporales</taxon>
        <taxon>Streptomycetaceae</taxon>
        <taxon>Streptomyces</taxon>
        <taxon>Streptomyces cinnamoneus group</taxon>
    </lineage>
</organism>
<evidence type="ECO:0000313" key="3">
    <source>
        <dbReference type="Proteomes" id="UP000646244"/>
    </source>
</evidence>
<reference evidence="2" key="2">
    <citation type="submission" date="2020-09" db="EMBL/GenBank/DDBJ databases">
        <authorList>
            <person name="Sun Q."/>
            <person name="Ohkuma M."/>
        </authorList>
    </citation>
    <scope>NUCLEOTIDE SEQUENCE</scope>
    <source>
        <strain evidence="2">JCM 4633</strain>
    </source>
</reference>
<feature type="region of interest" description="Disordered" evidence="1">
    <location>
        <begin position="75"/>
        <end position="94"/>
    </location>
</feature>
<protein>
    <submittedName>
        <fullName evidence="2">Uncharacterized protein</fullName>
    </submittedName>
</protein>